<dbReference type="GO" id="GO:0016020">
    <property type="term" value="C:membrane"/>
    <property type="evidence" value="ECO:0007669"/>
    <property type="project" value="UniProtKB-SubCell"/>
</dbReference>
<evidence type="ECO:0000256" key="7">
    <source>
        <dbReference type="SAM" id="Phobius"/>
    </source>
</evidence>
<keyword evidence="4 7" id="KW-0472">Membrane</keyword>
<feature type="transmembrane region" description="Helical" evidence="7">
    <location>
        <begin position="387"/>
        <end position="408"/>
    </location>
</feature>
<dbReference type="SMART" id="SM00303">
    <property type="entry name" value="GPS"/>
    <property type="match status" value="1"/>
</dbReference>
<evidence type="ECO:0000256" key="6">
    <source>
        <dbReference type="SAM" id="MobiDB-lite"/>
    </source>
</evidence>
<keyword evidence="2 7" id="KW-0812">Transmembrane</keyword>
<reference evidence="9 10" key="1">
    <citation type="submission" date="2016-02" db="EMBL/GenBank/DDBJ databases">
        <title>Genome analysis of coral dinoflagellate symbionts highlights evolutionary adaptations to a symbiotic lifestyle.</title>
        <authorList>
            <person name="Aranda M."/>
            <person name="Li Y."/>
            <person name="Liew Y.J."/>
            <person name="Baumgarten S."/>
            <person name="Simakov O."/>
            <person name="Wilson M."/>
            <person name="Piel J."/>
            <person name="Ashoor H."/>
            <person name="Bougouffa S."/>
            <person name="Bajic V.B."/>
            <person name="Ryu T."/>
            <person name="Ravasi T."/>
            <person name="Bayer T."/>
            <person name="Micklem G."/>
            <person name="Kim H."/>
            <person name="Bhak J."/>
            <person name="Lajeunesse T.C."/>
            <person name="Voolstra C.R."/>
        </authorList>
    </citation>
    <scope>NUCLEOTIDE SEQUENCE [LARGE SCALE GENOMIC DNA]</scope>
    <source>
        <strain evidence="9 10">CCMP2467</strain>
    </source>
</reference>
<evidence type="ECO:0000256" key="2">
    <source>
        <dbReference type="ARBA" id="ARBA00022692"/>
    </source>
</evidence>
<dbReference type="InterPro" id="IPR000203">
    <property type="entry name" value="GPS"/>
</dbReference>
<dbReference type="Pfam" id="PF01825">
    <property type="entry name" value="GPS"/>
    <property type="match status" value="1"/>
</dbReference>
<comment type="caution">
    <text evidence="9">The sequence shown here is derived from an EMBL/GenBank/DDBJ whole genome shotgun (WGS) entry which is preliminary data.</text>
</comment>
<feature type="region of interest" description="Disordered" evidence="6">
    <location>
        <begin position="456"/>
        <end position="487"/>
    </location>
</feature>
<dbReference type="Proteomes" id="UP000186817">
    <property type="component" value="Unassembled WGS sequence"/>
</dbReference>
<evidence type="ECO:0000256" key="4">
    <source>
        <dbReference type="ARBA" id="ARBA00023136"/>
    </source>
</evidence>
<feature type="transmembrane region" description="Helical" evidence="7">
    <location>
        <begin position="130"/>
        <end position="150"/>
    </location>
</feature>
<feature type="domain" description="GAIN-B" evidence="8">
    <location>
        <begin position="1"/>
        <end position="103"/>
    </location>
</feature>
<evidence type="ECO:0000256" key="5">
    <source>
        <dbReference type="ARBA" id="ARBA00023157"/>
    </source>
</evidence>
<evidence type="ECO:0000313" key="10">
    <source>
        <dbReference type="Proteomes" id="UP000186817"/>
    </source>
</evidence>
<protein>
    <recommendedName>
        <fullName evidence="8">GAIN-B domain-containing protein</fullName>
    </recommendedName>
</protein>
<evidence type="ECO:0000313" key="9">
    <source>
        <dbReference type="EMBL" id="OLP86264.1"/>
    </source>
</evidence>
<feature type="region of interest" description="Disordered" evidence="6">
    <location>
        <begin position="791"/>
        <end position="813"/>
    </location>
</feature>
<dbReference type="PROSITE" id="PS50221">
    <property type="entry name" value="GAIN_B"/>
    <property type="match status" value="1"/>
</dbReference>
<dbReference type="InterPro" id="IPR046338">
    <property type="entry name" value="GAIN_dom_sf"/>
</dbReference>
<name>A0A1Q9CTK2_SYMMI</name>
<evidence type="ECO:0000256" key="3">
    <source>
        <dbReference type="ARBA" id="ARBA00022989"/>
    </source>
</evidence>
<dbReference type="AlphaFoldDB" id="A0A1Q9CTK2"/>
<dbReference type="InterPro" id="IPR057244">
    <property type="entry name" value="GAIN_B"/>
</dbReference>
<dbReference type="Gene3D" id="2.60.220.50">
    <property type="match status" value="1"/>
</dbReference>
<feature type="transmembrane region" description="Helical" evidence="7">
    <location>
        <begin position="428"/>
        <end position="449"/>
    </location>
</feature>
<sequence>MTRLLSAAGAGTSQNETDLAAVPLSLSLFDSSGNPLEKTLQEPIVLSLSGDDRNAVCVFWDPEKLKWSREGVSRVPDGSSSISCQTTHLSIFAAMRFAELDFNEAFDCASETFLFSTESLGKNSSWWRQGAASALWAVLVLSIIALLVALSRDARSDLSKWSWELLSAPPLGEDDLESEKREKESFKKQSHSEPPLLERVMIYCFRCLQAFHVGVDVDTLGLSLVLAQDPTDRDPTPLRRAALDLAEEKDLFASATSAICSFTGAKSLLARFLLLFPALHPGTGLLASSLFYPRCSVVILFSCRLMGPMALNVFVLQSLGIVFKYSPENACEVQEALVKPLSAAMISCLLGQCVVVLLRRLQLYDWSKERDSTDEWLRVQQWRRRVCLYWTASLLYLALSVLCIAAFLSSVSPGDGTYWLYGALVNSVFQLLLVPFLNAFSLALLSMVAQVSKPRKNAEAEGKGTGSEGSDSLEGMQKEKSGSQPGTPGRFFSGCLLEDYFAVTESAIRPDSSRLGSLDLSPLRDDGIAFETGFSFKPETVDCEKERVERPDTPRCFEATAQLGHADKKPTGGLLLSGRPSSPFQPMAAGLEGCKWREDGDVLELDLSQDLPGSLLNQAFDRLRPTCAMPSNKGLDSDSEALSDLVLDMLDIERPPARQSSDFRDEEGLGTLRLHFGSESLGRTMTWSRKVEPNLSSIQESQDDWPQKPFHFSDEVFDEGDMDMSDLHGASPVKGTPESQASDVAFDAFPARQRTAVLGMDSDGGAWAWVRPSHVPDPYGTWSSSESSASSAAFEESPFSASATRQDASLRQRIAESSSRGDVFCVDVVSPSEEDTREEAFDSAEVSDLRHASQADAMQAWTAVSWTPSVQEAVPQWSRPPDRQRKVPLLGEERPWRNWLSRAAADT</sequence>
<accession>A0A1Q9CTK2</accession>
<dbReference type="OrthoDB" id="421491at2759"/>
<dbReference type="EMBL" id="LSRX01000925">
    <property type="protein sequence ID" value="OLP86264.1"/>
    <property type="molecule type" value="Genomic_DNA"/>
</dbReference>
<feature type="compositionally biased region" description="Low complexity" evidence="6">
    <location>
        <begin position="791"/>
        <end position="803"/>
    </location>
</feature>
<proteinExistence type="predicted"/>
<organism evidence="9 10">
    <name type="scientific">Symbiodinium microadriaticum</name>
    <name type="common">Dinoflagellate</name>
    <name type="synonym">Zooxanthella microadriatica</name>
    <dbReference type="NCBI Taxonomy" id="2951"/>
    <lineage>
        <taxon>Eukaryota</taxon>
        <taxon>Sar</taxon>
        <taxon>Alveolata</taxon>
        <taxon>Dinophyceae</taxon>
        <taxon>Suessiales</taxon>
        <taxon>Symbiodiniaceae</taxon>
        <taxon>Symbiodinium</taxon>
    </lineage>
</organism>
<keyword evidence="3 7" id="KW-1133">Transmembrane helix</keyword>
<feature type="transmembrane region" description="Helical" evidence="7">
    <location>
        <begin position="337"/>
        <end position="358"/>
    </location>
</feature>
<gene>
    <name evidence="9" type="ORF">AK812_SmicGene32643</name>
</gene>
<feature type="transmembrane region" description="Helical" evidence="7">
    <location>
        <begin position="272"/>
        <end position="293"/>
    </location>
</feature>
<evidence type="ECO:0000259" key="8">
    <source>
        <dbReference type="PROSITE" id="PS50221"/>
    </source>
</evidence>
<keyword evidence="5" id="KW-1015">Disulfide bond</keyword>
<comment type="subcellular location">
    <subcellularLocation>
        <location evidence="1">Membrane</location>
    </subcellularLocation>
</comment>
<evidence type="ECO:0000256" key="1">
    <source>
        <dbReference type="ARBA" id="ARBA00004370"/>
    </source>
</evidence>
<keyword evidence="10" id="KW-1185">Reference proteome</keyword>
<feature type="transmembrane region" description="Helical" evidence="7">
    <location>
        <begin position="305"/>
        <end position="325"/>
    </location>
</feature>